<protein>
    <submittedName>
        <fullName evidence="2">Copper amine oxidase N-terminal domain-containing protein</fullName>
    </submittedName>
</protein>
<evidence type="ECO:0000313" key="2">
    <source>
        <dbReference type="EMBL" id="MFM9414527.1"/>
    </source>
</evidence>
<evidence type="ECO:0000259" key="1">
    <source>
        <dbReference type="Pfam" id="PF07833"/>
    </source>
</evidence>
<reference evidence="2 3" key="1">
    <citation type="journal article" date="2016" name="Int. J. Syst. Evol. Microbiol.">
        <title>Peptococcus simiae sp. nov., isolated from rhesus macaque faeces and emended description of the genus Peptococcus.</title>
        <authorList>
            <person name="Shkoporov A.N."/>
            <person name="Efimov B.A."/>
            <person name="Kondova I."/>
            <person name="Ouwerling B."/>
            <person name="Chaplin A.V."/>
            <person name="Shcherbakova V.A."/>
            <person name="Langermans J.A.M."/>
        </authorList>
    </citation>
    <scope>NUCLEOTIDE SEQUENCE [LARGE SCALE GENOMIC DNA]</scope>
    <source>
        <strain evidence="2 3">M108</strain>
    </source>
</reference>
<dbReference type="Pfam" id="PF07833">
    <property type="entry name" value="Cu_amine_oxidN1"/>
    <property type="match status" value="1"/>
</dbReference>
<feature type="non-terminal residue" evidence="2">
    <location>
        <position position="1"/>
    </location>
</feature>
<dbReference type="Gene3D" id="3.30.457.10">
    <property type="entry name" value="Copper amine oxidase-like, N-terminal domain"/>
    <property type="match status" value="1"/>
</dbReference>
<dbReference type="InterPro" id="IPR012854">
    <property type="entry name" value="Cu_amine_oxidase-like_N"/>
</dbReference>
<name>A0ABW9H292_9FIRM</name>
<sequence>LEYPSSKVKVGETVQPKVYLKNKDGETMDVSATAVFTYTGNALETAGRAKGGFTIKNDDKYVGEKVVVTAVAGGRTDTQTLTVVDQSGSDKPWNVPGVPRGKTGVIMNINSVDMLINGQKKTIDAPAIIQSNRTFVPLRAVAEAFGAKVDFDQKDYRVTIRLDGNTIVMPIGNKNYTVNGQTKAMDVAPYIQASAGRTMIPVRFAAEAMGFKVSTTQNNDGTTASVIFKNY</sequence>
<gene>
    <name evidence="2" type="ORF">ACKQTC_09125</name>
</gene>
<dbReference type="Proteomes" id="UP001631949">
    <property type="component" value="Unassembled WGS sequence"/>
</dbReference>
<dbReference type="SUPFAM" id="SSF55383">
    <property type="entry name" value="Copper amine oxidase, domain N"/>
    <property type="match status" value="2"/>
</dbReference>
<feature type="domain" description="Copper amine oxidase-like N-terminal" evidence="1">
    <location>
        <begin position="116"/>
        <end position="219"/>
    </location>
</feature>
<proteinExistence type="predicted"/>
<organism evidence="2 3">
    <name type="scientific">Peptococcus simiae</name>
    <dbReference type="NCBI Taxonomy" id="1643805"/>
    <lineage>
        <taxon>Bacteria</taxon>
        <taxon>Bacillati</taxon>
        <taxon>Bacillota</taxon>
        <taxon>Clostridia</taxon>
        <taxon>Eubacteriales</taxon>
        <taxon>Peptococcaceae</taxon>
        <taxon>Peptococcus</taxon>
    </lineage>
</organism>
<dbReference type="RefSeq" id="WP_408978133.1">
    <property type="nucleotide sequence ID" value="NZ_JBJUVG010000024.1"/>
</dbReference>
<evidence type="ECO:0000313" key="3">
    <source>
        <dbReference type="Proteomes" id="UP001631949"/>
    </source>
</evidence>
<accession>A0ABW9H292</accession>
<keyword evidence="3" id="KW-1185">Reference proteome</keyword>
<dbReference type="EMBL" id="JBJUVG010000024">
    <property type="protein sequence ID" value="MFM9414527.1"/>
    <property type="molecule type" value="Genomic_DNA"/>
</dbReference>
<comment type="caution">
    <text evidence="2">The sequence shown here is derived from an EMBL/GenBank/DDBJ whole genome shotgun (WGS) entry which is preliminary data.</text>
</comment>
<dbReference type="InterPro" id="IPR036582">
    <property type="entry name" value="Mao_N_sf"/>
</dbReference>